<comment type="caution">
    <text evidence="7">Lacks conserved residue(s) required for the propagation of feature annotation.</text>
</comment>
<evidence type="ECO:0000259" key="10">
    <source>
        <dbReference type="PROSITE" id="PS50026"/>
    </source>
</evidence>
<evidence type="ECO:0000256" key="1">
    <source>
        <dbReference type="ARBA" id="ARBA00012513"/>
    </source>
</evidence>
<dbReference type="FunFam" id="2.90.10.10:FF:000026">
    <property type="entry name" value="Serine/threonine-protein kinase"/>
    <property type="match status" value="1"/>
</dbReference>
<comment type="caution">
    <text evidence="13">The sequence shown here is derived from an EMBL/GenBank/DDBJ whole genome shotgun (WGS) entry which is preliminary data.</text>
</comment>
<feature type="domain" description="Apple" evidence="12">
    <location>
        <begin position="321"/>
        <end position="399"/>
    </location>
</feature>
<evidence type="ECO:0000256" key="9">
    <source>
        <dbReference type="SAM" id="SignalP"/>
    </source>
</evidence>
<keyword evidence="8" id="KW-0812">Transmembrane</keyword>
<dbReference type="SMART" id="SM00108">
    <property type="entry name" value="B_lectin"/>
    <property type="match status" value="1"/>
</dbReference>
<evidence type="ECO:0000256" key="2">
    <source>
        <dbReference type="ARBA" id="ARBA00022729"/>
    </source>
</evidence>
<name>A0AAW0L4G9_QUESU</name>
<dbReference type="CDD" id="cd00054">
    <property type="entry name" value="EGF_CA"/>
    <property type="match status" value="1"/>
</dbReference>
<dbReference type="CDD" id="cd00028">
    <property type="entry name" value="B_lectin"/>
    <property type="match status" value="1"/>
</dbReference>
<dbReference type="SUPFAM" id="SSF57196">
    <property type="entry name" value="EGF/Laminin"/>
    <property type="match status" value="1"/>
</dbReference>
<dbReference type="Gene3D" id="3.30.200.20">
    <property type="entry name" value="Phosphorylase Kinase, domain 1"/>
    <property type="match status" value="1"/>
</dbReference>
<feature type="signal peptide" evidence="9">
    <location>
        <begin position="1"/>
        <end position="20"/>
    </location>
</feature>
<dbReference type="PROSITE" id="PS50948">
    <property type="entry name" value="PAN"/>
    <property type="match status" value="1"/>
</dbReference>
<dbReference type="PROSITE" id="PS50026">
    <property type="entry name" value="EGF_3"/>
    <property type="match status" value="1"/>
</dbReference>
<dbReference type="EMBL" id="PKMF04000162">
    <property type="protein sequence ID" value="KAK7845997.1"/>
    <property type="molecule type" value="Genomic_DNA"/>
</dbReference>
<dbReference type="AlphaFoldDB" id="A0AAW0L4G9"/>
<dbReference type="Pfam" id="PF01453">
    <property type="entry name" value="B_lectin"/>
    <property type="match status" value="1"/>
</dbReference>
<dbReference type="SUPFAM" id="SSF51110">
    <property type="entry name" value="alpha-D-mannose-specific plant lectins"/>
    <property type="match status" value="2"/>
</dbReference>
<dbReference type="PANTHER" id="PTHR47976:SF7">
    <property type="entry name" value="RECEPTOR-LIKE SERINE_THREONINE-PROTEIN KINASE"/>
    <property type="match status" value="1"/>
</dbReference>
<dbReference type="InterPro" id="IPR001480">
    <property type="entry name" value="Bulb-type_lectin_dom"/>
</dbReference>
<dbReference type="InterPro" id="IPR000152">
    <property type="entry name" value="EGF-type_Asp/Asn_hydroxyl_site"/>
</dbReference>
<sequence>MTTPIFLFSLLSAIFTVGQSIVKPGSILTPTTNSSWPSPSGLYAFGFYKQGNGFAVGVFLAGIPQKTVVWTANRDNPPVSAEATLNFTSDGRLVLQSAQGAETSVANFSSASSASMLDTGNFVVYNSTNNTIWESFQNPTDTLLPTQRLFYDDVLDSSVSESNQSTGRFRAIMQQDGYLALYPLGTPYLIEYGYWSEGIKAPQFNATLNLDDDGHLFLANASGIVTISGAGNSTKGSVYRLRMDDDGFLRLYSYNLVQNGIWSIIWSPAIDKCEPKGLCGLNAFCEDDGKDFHCTCLPGFAFIDESKRSLGCERNFTTESCKGGINTMKEVPNTMWENVTYSLPLLLPTKEECRNACLQDCNCEAAFFKDGACSKQRLPLRFGRRKQTDSNIALIKVDTSTPSTAKIVPKERKKEVRVDILIISISLVGFAFIVLAISGIAIYRSRLCGKPKELEKITDGFKEELGRGSFDIFYKGTIGNDQKIVVVKRLEKLCFECGELGKLVKDKGVEMRQLEKMIKVTLWCILEKPSFRPLMKRVVLMLEGTEEIPIPPNPSSALS</sequence>
<keyword evidence="3" id="KW-1015">Disulfide bond</keyword>
<dbReference type="GO" id="GO:0004674">
    <property type="term" value="F:protein serine/threonine kinase activity"/>
    <property type="evidence" value="ECO:0007669"/>
    <property type="project" value="UniProtKB-EC"/>
</dbReference>
<dbReference type="PROSITE" id="PS00010">
    <property type="entry name" value="ASX_HYDROXYL"/>
    <property type="match status" value="1"/>
</dbReference>
<dbReference type="GO" id="GO:0048544">
    <property type="term" value="P:recognition of pollen"/>
    <property type="evidence" value="ECO:0007669"/>
    <property type="project" value="InterPro"/>
</dbReference>
<dbReference type="InterPro" id="IPR051343">
    <property type="entry name" value="G-type_lectin_kinases/EP1-like"/>
</dbReference>
<protein>
    <recommendedName>
        <fullName evidence="1">non-specific serine/threonine protein kinase</fullName>
        <ecNumber evidence="1">2.7.11.1</ecNumber>
    </recommendedName>
</protein>
<evidence type="ECO:0000259" key="12">
    <source>
        <dbReference type="PROSITE" id="PS50948"/>
    </source>
</evidence>
<gene>
    <name evidence="13" type="primary">LECRK3_1</name>
    <name evidence="13" type="ORF">CFP56_008612</name>
</gene>
<accession>A0AAW0L4G9</accession>
<dbReference type="PROSITE" id="PS50927">
    <property type="entry name" value="BULB_LECTIN"/>
    <property type="match status" value="1"/>
</dbReference>
<feature type="domain" description="Bulb-type lectin" evidence="11">
    <location>
        <begin position="19"/>
        <end position="137"/>
    </location>
</feature>
<dbReference type="EC" id="2.7.11.1" evidence="1"/>
<dbReference type="InterPro" id="IPR000858">
    <property type="entry name" value="S_locus_glycoprot_dom"/>
</dbReference>
<evidence type="ECO:0000259" key="11">
    <source>
        <dbReference type="PROSITE" id="PS50927"/>
    </source>
</evidence>
<evidence type="ECO:0000256" key="3">
    <source>
        <dbReference type="ARBA" id="ARBA00023157"/>
    </source>
</evidence>
<feature type="transmembrane region" description="Helical" evidence="8">
    <location>
        <begin position="420"/>
        <end position="443"/>
    </location>
</feature>
<dbReference type="InterPro" id="IPR036426">
    <property type="entry name" value="Bulb-type_lectin_dom_sf"/>
</dbReference>
<feature type="chain" id="PRO_5043776984" description="non-specific serine/threonine protein kinase" evidence="9">
    <location>
        <begin position="21"/>
        <end position="559"/>
    </location>
</feature>
<organism evidence="13 14">
    <name type="scientific">Quercus suber</name>
    <name type="common">Cork oak</name>
    <dbReference type="NCBI Taxonomy" id="58331"/>
    <lineage>
        <taxon>Eukaryota</taxon>
        <taxon>Viridiplantae</taxon>
        <taxon>Streptophyta</taxon>
        <taxon>Embryophyta</taxon>
        <taxon>Tracheophyta</taxon>
        <taxon>Spermatophyta</taxon>
        <taxon>Magnoliopsida</taxon>
        <taxon>eudicotyledons</taxon>
        <taxon>Gunneridae</taxon>
        <taxon>Pentapetalae</taxon>
        <taxon>rosids</taxon>
        <taxon>fabids</taxon>
        <taxon>Fagales</taxon>
        <taxon>Fagaceae</taxon>
        <taxon>Quercus</taxon>
    </lineage>
</organism>
<comment type="catalytic activity">
    <reaction evidence="5">
        <text>L-threonyl-[protein] + ATP = O-phospho-L-threonyl-[protein] + ADP + H(+)</text>
        <dbReference type="Rhea" id="RHEA:46608"/>
        <dbReference type="Rhea" id="RHEA-COMP:11060"/>
        <dbReference type="Rhea" id="RHEA-COMP:11605"/>
        <dbReference type="ChEBI" id="CHEBI:15378"/>
        <dbReference type="ChEBI" id="CHEBI:30013"/>
        <dbReference type="ChEBI" id="CHEBI:30616"/>
        <dbReference type="ChEBI" id="CHEBI:61977"/>
        <dbReference type="ChEBI" id="CHEBI:456216"/>
        <dbReference type="EC" id="2.7.11.1"/>
    </reaction>
</comment>
<comment type="catalytic activity">
    <reaction evidence="6">
        <text>L-seryl-[protein] + ATP = O-phospho-L-seryl-[protein] + ADP + H(+)</text>
        <dbReference type="Rhea" id="RHEA:17989"/>
        <dbReference type="Rhea" id="RHEA-COMP:9863"/>
        <dbReference type="Rhea" id="RHEA-COMP:11604"/>
        <dbReference type="ChEBI" id="CHEBI:15378"/>
        <dbReference type="ChEBI" id="CHEBI:29999"/>
        <dbReference type="ChEBI" id="CHEBI:30616"/>
        <dbReference type="ChEBI" id="CHEBI:83421"/>
        <dbReference type="ChEBI" id="CHEBI:456216"/>
        <dbReference type="EC" id="2.7.11.1"/>
    </reaction>
</comment>
<keyword evidence="4" id="KW-0325">Glycoprotein</keyword>
<feature type="domain" description="EGF-like" evidence="10">
    <location>
        <begin position="269"/>
        <end position="306"/>
    </location>
</feature>
<dbReference type="PANTHER" id="PTHR47976">
    <property type="entry name" value="G-TYPE LECTIN S-RECEPTOR-LIKE SERINE/THREONINE-PROTEIN KINASE SD2-5"/>
    <property type="match status" value="1"/>
</dbReference>
<keyword evidence="2 9" id="KW-0732">Signal</keyword>
<evidence type="ECO:0000313" key="13">
    <source>
        <dbReference type="EMBL" id="KAK7845997.1"/>
    </source>
</evidence>
<keyword evidence="8" id="KW-1133">Transmembrane helix</keyword>
<evidence type="ECO:0000256" key="5">
    <source>
        <dbReference type="ARBA" id="ARBA00047899"/>
    </source>
</evidence>
<evidence type="ECO:0000256" key="8">
    <source>
        <dbReference type="SAM" id="Phobius"/>
    </source>
</evidence>
<reference evidence="13 14" key="1">
    <citation type="journal article" date="2018" name="Sci. Data">
        <title>The draft genome sequence of cork oak.</title>
        <authorList>
            <person name="Ramos A.M."/>
            <person name="Usie A."/>
            <person name="Barbosa P."/>
            <person name="Barros P.M."/>
            <person name="Capote T."/>
            <person name="Chaves I."/>
            <person name="Simoes F."/>
            <person name="Abreu I."/>
            <person name="Carrasquinho I."/>
            <person name="Faro C."/>
            <person name="Guimaraes J.B."/>
            <person name="Mendonca D."/>
            <person name="Nobrega F."/>
            <person name="Rodrigues L."/>
            <person name="Saibo N.J.M."/>
            <person name="Varela M.C."/>
            <person name="Egas C."/>
            <person name="Matos J."/>
            <person name="Miguel C.M."/>
            <person name="Oliveira M.M."/>
            <person name="Ricardo C.P."/>
            <person name="Goncalves S."/>
        </authorList>
    </citation>
    <scope>NUCLEOTIDE SEQUENCE [LARGE SCALE GENOMIC DNA]</scope>
    <source>
        <strain evidence="14">cv. HL8</strain>
    </source>
</reference>
<keyword evidence="14" id="KW-1185">Reference proteome</keyword>
<proteinExistence type="predicted"/>
<evidence type="ECO:0000256" key="4">
    <source>
        <dbReference type="ARBA" id="ARBA00023180"/>
    </source>
</evidence>
<evidence type="ECO:0000256" key="6">
    <source>
        <dbReference type="ARBA" id="ARBA00048679"/>
    </source>
</evidence>
<dbReference type="Proteomes" id="UP000237347">
    <property type="component" value="Unassembled WGS sequence"/>
</dbReference>
<evidence type="ECO:0000256" key="7">
    <source>
        <dbReference type="PROSITE-ProRule" id="PRU00076"/>
    </source>
</evidence>
<dbReference type="Gene3D" id="2.90.10.10">
    <property type="entry name" value="Bulb-type lectin domain"/>
    <property type="match status" value="2"/>
</dbReference>
<evidence type="ECO:0000313" key="14">
    <source>
        <dbReference type="Proteomes" id="UP000237347"/>
    </source>
</evidence>
<dbReference type="InterPro" id="IPR000742">
    <property type="entry name" value="EGF"/>
</dbReference>
<dbReference type="FunFam" id="2.90.10.10:FF:000013">
    <property type="entry name" value="G-type lectin S-receptor-like serine/threonine-protein kinase LECRK1"/>
    <property type="match status" value="1"/>
</dbReference>
<dbReference type="Pfam" id="PF00954">
    <property type="entry name" value="S_locus_glycop"/>
    <property type="match status" value="1"/>
</dbReference>
<keyword evidence="7" id="KW-0245">EGF-like domain</keyword>
<dbReference type="InterPro" id="IPR003609">
    <property type="entry name" value="Pan_app"/>
</dbReference>
<keyword evidence="8" id="KW-0472">Membrane</keyword>